<reference evidence="2 3" key="1">
    <citation type="submission" date="2018-04" db="EMBL/GenBank/DDBJ databases">
        <authorList>
            <person name="Vogel A."/>
        </authorList>
    </citation>
    <scope>NUCLEOTIDE SEQUENCE [LARGE SCALE GENOMIC DNA]</scope>
</reference>
<organism evidence="2 3">
    <name type="scientific">Cuscuta campestris</name>
    <dbReference type="NCBI Taxonomy" id="132261"/>
    <lineage>
        <taxon>Eukaryota</taxon>
        <taxon>Viridiplantae</taxon>
        <taxon>Streptophyta</taxon>
        <taxon>Embryophyta</taxon>
        <taxon>Tracheophyta</taxon>
        <taxon>Spermatophyta</taxon>
        <taxon>Magnoliopsida</taxon>
        <taxon>eudicotyledons</taxon>
        <taxon>Gunneridae</taxon>
        <taxon>Pentapetalae</taxon>
        <taxon>asterids</taxon>
        <taxon>lamiids</taxon>
        <taxon>Solanales</taxon>
        <taxon>Convolvulaceae</taxon>
        <taxon>Cuscuteae</taxon>
        <taxon>Cuscuta</taxon>
        <taxon>Cuscuta subgen. Grammica</taxon>
        <taxon>Cuscuta sect. Cleistogrammica</taxon>
    </lineage>
</organism>
<dbReference type="EMBL" id="OOIL02003033">
    <property type="protein sequence ID" value="VFQ85870.1"/>
    <property type="molecule type" value="Genomic_DNA"/>
</dbReference>
<evidence type="ECO:0000313" key="2">
    <source>
        <dbReference type="EMBL" id="VFQ85870.1"/>
    </source>
</evidence>
<dbReference type="AlphaFoldDB" id="A0A484MAI9"/>
<protein>
    <submittedName>
        <fullName evidence="2">Uncharacterized protein</fullName>
    </submittedName>
</protein>
<evidence type="ECO:0000256" key="1">
    <source>
        <dbReference type="SAM" id="MobiDB-lite"/>
    </source>
</evidence>
<proteinExistence type="predicted"/>
<feature type="region of interest" description="Disordered" evidence="1">
    <location>
        <begin position="1"/>
        <end position="21"/>
    </location>
</feature>
<name>A0A484MAI9_9ASTE</name>
<keyword evidence="3" id="KW-1185">Reference proteome</keyword>
<gene>
    <name evidence="2" type="ORF">CCAM_LOCUS27646</name>
</gene>
<evidence type="ECO:0000313" key="3">
    <source>
        <dbReference type="Proteomes" id="UP000595140"/>
    </source>
</evidence>
<dbReference type="Proteomes" id="UP000595140">
    <property type="component" value="Unassembled WGS sequence"/>
</dbReference>
<sequence length="71" mass="8028">MGLRSPKFLKSTNTNHNKESRLPIVEEDEEIEELELEDCPPLDGTTAAVHVFRLSAGHHCRRRGSLSLFLV</sequence>
<accession>A0A484MAI9</accession>